<keyword evidence="10" id="KW-0812">Transmembrane</keyword>
<dbReference type="InterPro" id="IPR036890">
    <property type="entry name" value="HATPase_C_sf"/>
</dbReference>
<evidence type="ECO:0000256" key="9">
    <source>
        <dbReference type="SAM" id="Coils"/>
    </source>
</evidence>
<evidence type="ECO:0000259" key="12">
    <source>
        <dbReference type="Pfam" id="PF07730"/>
    </source>
</evidence>
<keyword evidence="9" id="KW-0175">Coiled coil</keyword>
<evidence type="ECO:0000256" key="2">
    <source>
        <dbReference type="ARBA" id="ARBA00012438"/>
    </source>
</evidence>
<feature type="domain" description="Histidine kinase/HSP90-like ATPase" evidence="11">
    <location>
        <begin position="305"/>
        <end position="392"/>
    </location>
</feature>
<comment type="catalytic activity">
    <reaction evidence="1">
        <text>ATP + protein L-histidine = ADP + protein N-phospho-L-histidine.</text>
        <dbReference type="EC" id="2.7.13.3"/>
    </reaction>
</comment>
<keyword evidence="7" id="KW-0067">ATP-binding</keyword>
<name>A0A6V8KNK4_9ACTN</name>
<dbReference type="GO" id="GO:0005524">
    <property type="term" value="F:ATP binding"/>
    <property type="evidence" value="ECO:0007669"/>
    <property type="project" value="UniProtKB-KW"/>
</dbReference>
<feature type="transmembrane region" description="Helical" evidence="10">
    <location>
        <begin position="121"/>
        <end position="141"/>
    </location>
</feature>
<dbReference type="PANTHER" id="PTHR24421:SF10">
    <property type="entry name" value="NITRATE_NITRITE SENSOR PROTEIN NARQ"/>
    <property type="match status" value="1"/>
</dbReference>
<dbReference type="RefSeq" id="WP_173073394.1">
    <property type="nucleotide sequence ID" value="NZ_BAABJB010000025.1"/>
</dbReference>
<dbReference type="Gene3D" id="3.30.565.10">
    <property type="entry name" value="Histidine kinase-like ATPase, C-terminal domain"/>
    <property type="match status" value="1"/>
</dbReference>
<feature type="coiled-coil region" evidence="9">
    <location>
        <begin position="173"/>
        <end position="202"/>
    </location>
</feature>
<comment type="caution">
    <text evidence="14">The sequence shown here is derived from an EMBL/GenBank/DDBJ whole genome shotgun (WGS) entry which is preliminary data.</text>
</comment>
<evidence type="ECO:0000313" key="15">
    <source>
        <dbReference type="Proteomes" id="UP000482960"/>
    </source>
</evidence>
<feature type="transmembrane region" description="Helical" evidence="10">
    <location>
        <begin position="83"/>
        <end position="101"/>
    </location>
</feature>
<reference evidence="14 15" key="2">
    <citation type="submission" date="2020-03" db="EMBL/GenBank/DDBJ databases">
        <authorList>
            <person name="Ichikawa N."/>
            <person name="Kimura A."/>
            <person name="Kitahashi Y."/>
            <person name="Uohara A."/>
        </authorList>
    </citation>
    <scope>NUCLEOTIDE SEQUENCE [LARGE SCALE GENOMIC DNA]</scope>
    <source>
        <strain evidence="14 15">NBRC 108638</strain>
    </source>
</reference>
<dbReference type="Pfam" id="PF23539">
    <property type="entry name" value="DUF7134"/>
    <property type="match status" value="1"/>
</dbReference>
<reference evidence="14 15" key="1">
    <citation type="submission" date="2020-03" db="EMBL/GenBank/DDBJ databases">
        <title>Whole genome shotgun sequence of Phytohabitans rumicis NBRC 108638.</title>
        <authorList>
            <person name="Komaki H."/>
            <person name="Tamura T."/>
        </authorList>
    </citation>
    <scope>NUCLEOTIDE SEQUENCE [LARGE SCALE GENOMIC DNA]</scope>
    <source>
        <strain evidence="14 15">NBRC 108638</strain>
    </source>
</reference>
<keyword evidence="15" id="KW-1185">Reference proteome</keyword>
<dbReference type="Proteomes" id="UP000482960">
    <property type="component" value="Unassembled WGS sequence"/>
</dbReference>
<keyword evidence="8" id="KW-0902">Two-component regulatory system</keyword>
<feature type="transmembrane region" description="Helical" evidence="10">
    <location>
        <begin position="60"/>
        <end position="76"/>
    </location>
</feature>
<evidence type="ECO:0000259" key="13">
    <source>
        <dbReference type="Pfam" id="PF23539"/>
    </source>
</evidence>
<gene>
    <name evidence="14" type="ORF">Prum_003850</name>
</gene>
<evidence type="ECO:0000256" key="7">
    <source>
        <dbReference type="ARBA" id="ARBA00022840"/>
    </source>
</evidence>
<dbReference type="Gene3D" id="1.20.5.1930">
    <property type="match status" value="1"/>
</dbReference>
<feature type="transmembrane region" description="Helical" evidence="10">
    <location>
        <begin position="36"/>
        <end position="54"/>
    </location>
</feature>
<keyword evidence="10" id="KW-0472">Membrane</keyword>
<evidence type="ECO:0000259" key="11">
    <source>
        <dbReference type="Pfam" id="PF02518"/>
    </source>
</evidence>
<feature type="domain" description="Signal transduction histidine kinase subgroup 3 dimerisation and phosphoacceptor" evidence="12">
    <location>
        <begin position="194"/>
        <end position="260"/>
    </location>
</feature>
<dbReference type="InterPro" id="IPR050482">
    <property type="entry name" value="Sensor_HK_TwoCompSys"/>
</dbReference>
<organism evidence="14 15">
    <name type="scientific">Phytohabitans rumicis</name>
    <dbReference type="NCBI Taxonomy" id="1076125"/>
    <lineage>
        <taxon>Bacteria</taxon>
        <taxon>Bacillati</taxon>
        <taxon>Actinomycetota</taxon>
        <taxon>Actinomycetes</taxon>
        <taxon>Micromonosporales</taxon>
        <taxon>Micromonosporaceae</taxon>
    </lineage>
</organism>
<proteinExistence type="predicted"/>
<evidence type="ECO:0000256" key="5">
    <source>
        <dbReference type="ARBA" id="ARBA00022741"/>
    </source>
</evidence>
<keyword evidence="3" id="KW-0597">Phosphoprotein</keyword>
<dbReference type="Pfam" id="PF07730">
    <property type="entry name" value="HisKA_3"/>
    <property type="match status" value="1"/>
</dbReference>
<keyword evidence="10" id="KW-1133">Transmembrane helix</keyword>
<dbReference type="GO" id="GO:0016020">
    <property type="term" value="C:membrane"/>
    <property type="evidence" value="ECO:0007669"/>
    <property type="project" value="InterPro"/>
</dbReference>
<dbReference type="SUPFAM" id="SSF55874">
    <property type="entry name" value="ATPase domain of HSP90 chaperone/DNA topoisomerase II/histidine kinase"/>
    <property type="match status" value="1"/>
</dbReference>
<keyword evidence="6 14" id="KW-0418">Kinase</keyword>
<protein>
    <recommendedName>
        <fullName evidence="2">histidine kinase</fullName>
        <ecNumber evidence="2">2.7.13.3</ecNumber>
    </recommendedName>
</protein>
<feature type="domain" description="DUF7134" evidence="13">
    <location>
        <begin position="30"/>
        <end position="170"/>
    </location>
</feature>
<dbReference type="GO" id="GO:0046983">
    <property type="term" value="F:protein dimerization activity"/>
    <property type="evidence" value="ECO:0007669"/>
    <property type="project" value="InterPro"/>
</dbReference>
<dbReference type="AlphaFoldDB" id="A0A6V8KNK4"/>
<evidence type="ECO:0000256" key="4">
    <source>
        <dbReference type="ARBA" id="ARBA00022679"/>
    </source>
</evidence>
<evidence type="ECO:0000256" key="10">
    <source>
        <dbReference type="SAM" id="Phobius"/>
    </source>
</evidence>
<dbReference type="InterPro" id="IPR011712">
    <property type="entry name" value="Sig_transdc_His_kin_sub3_dim/P"/>
</dbReference>
<evidence type="ECO:0000256" key="3">
    <source>
        <dbReference type="ARBA" id="ARBA00022553"/>
    </source>
</evidence>
<dbReference type="InterPro" id="IPR055558">
    <property type="entry name" value="DUF7134"/>
</dbReference>
<dbReference type="GO" id="GO:0000155">
    <property type="term" value="F:phosphorelay sensor kinase activity"/>
    <property type="evidence" value="ECO:0007669"/>
    <property type="project" value="InterPro"/>
</dbReference>
<evidence type="ECO:0000256" key="8">
    <source>
        <dbReference type="ARBA" id="ARBA00023012"/>
    </source>
</evidence>
<dbReference type="CDD" id="cd16917">
    <property type="entry name" value="HATPase_UhpB-NarQ-NarX-like"/>
    <property type="match status" value="1"/>
</dbReference>
<evidence type="ECO:0000313" key="14">
    <source>
        <dbReference type="EMBL" id="GFJ86743.1"/>
    </source>
</evidence>
<keyword evidence="4" id="KW-0808">Transferase</keyword>
<accession>A0A6V8KNK4</accession>
<dbReference type="InterPro" id="IPR003594">
    <property type="entry name" value="HATPase_dom"/>
</dbReference>
<keyword evidence="5" id="KW-0547">Nucleotide-binding</keyword>
<dbReference type="Pfam" id="PF02518">
    <property type="entry name" value="HATPase_c"/>
    <property type="match status" value="1"/>
</dbReference>
<dbReference type="PANTHER" id="PTHR24421">
    <property type="entry name" value="NITRATE/NITRITE SENSOR PROTEIN NARX-RELATED"/>
    <property type="match status" value="1"/>
</dbReference>
<sequence length="393" mass="41708">MDRTGAQMTRAGTAADGILNSVRSWLDRLPRPAPSLVDGFIAVAVLCASVAPLLVSASGSWWHLLLATFASVPLFWRRRWPLLVALIVGTATSGLAMVHRLPPLPFGSLVATYTFAALSPAPWRLVAMAVQSVAVVLSLLLPAEGPASFGYVGMAYVAAYGLGTGARARRAHISMLEERAARQEEERAAAAARERNQVAREVHDIVAHTVAVMVVQAEAGPVAVRKDPRLAEEAFGVIADSGREAILQLRRSLAALRSPEQDGPPAGQPGIADLERLLDEARAVNLRAGVERHGRQRPVPDEVDVAVYRLVQEAITNTIKHANATALRVQVRYGQREVNVEVTDDGQGATQPRAGGYGIIGMRERVTACGGTLRAGTGAGGRGFTVAATLPTQ</sequence>
<dbReference type="EC" id="2.7.13.3" evidence="2"/>
<evidence type="ECO:0000256" key="6">
    <source>
        <dbReference type="ARBA" id="ARBA00022777"/>
    </source>
</evidence>
<dbReference type="EMBL" id="BLPG01000001">
    <property type="protein sequence ID" value="GFJ86743.1"/>
    <property type="molecule type" value="Genomic_DNA"/>
</dbReference>
<evidence type="ECO:0000256" key="1">
    <source>
        <dbReference type="ARBA" id="ARBA00000085"/>
    </source>
</evidence>